<feature type="domain" description="Translation initiation factor 3 N-terminal" evidence="5">
    <location>
        <begin position="87"/>
        <end position="152"/>
    </location>
</feature>
<protein>
    <submittedName>
        <fullName evidence="6">Uncharacterized protein MANES_01G140900</fullName>
    </submittedName>
</protein>
<feature type="compositionally biased region" description="Basic and acidic residues" evidence="4">
    <location>
        <begin position="367"/>
        <end position="376"/>
    </location>
</feature>
<dbReference type="GO" id="GO:0032790">
    <property type="term" value="P:ribosome disassembly"/>
    <property type="evidence" value="ECO:0007669"/>
    <property type="project" value="TreeGrafter"/>
</dbReference>
<dbReference type="SUPFAM" id="SSF54364">
    <property type="entry name" value="Translation initiation factor IF3, N-terminal domain"/>
    <property type="match status" value="1"/>
</dbReference>
<dbReference type="Pfam" id="PF05198">
    <property type="entry name" value="IF3_N"/>
    <property type="match status" value="1"/>
</dbReference>
<evidence type="ECO:0000256" key="1">
    <source>
        <dbReference type="ARBA" id="ARBA00005439"/>
    </source>
</evidence>
<evidence type="ECO:0000259" key="5">
    <source>
        <dbReference type="Pfam" id="PF05198"/>
    </source>
</evidence>
<keyword evidence="2" id="KW-0396">Initiation factor</keyword>
<evidence type="ECO:0000256" key="3">
    <source>
        <dbReference type="ARBA" id="ARBA00022917"/>
    </source>
</evidence>
<dbReference type="InterPro" id="IPR019814">
    <property type="entry name" value="Translation_initiation_fac_3_N"/>
</dbReference>
<dbReference type="Gene3D" id="3.30.110.10">
    <property type="entry name" value="Translation initiation factor 3 (IF-3), C-terminal domain"/>
    <property type="match status" value="1"/>
</dbReference>
<dbReference type="GO" id="GO:0005737">
    <property type="term" value="C:cytoplasm"/>
    <property type="evidence" value="ECO:0007669"/>
    <property type="project" value="UniProtKB-ARBA"/>
</dbReference>
<evidence type="ECO:0000256" key="2">
    <source>
        <dbReference type="ARBA" id="ARBA00022540"/>
    </source>
</evidence>
<comment type="similarity">
    <text evidence="1">Belongs to the IF-3 family.</text>
</comment>
<feature type="compositionally biased region" description="Polar residues" evidence="4">
    <location>
        <begin position="515"/>
        <end position="542"/>
    </location>
</feature>
<feature type="compositionally biased region" description="Basic and acidic residues" evidence="4">
    <location>
        <begin position="344"/>
        <end position="354"/>
    </location>
</feature>
<accession>A0A2P2ISE9</accession>
<evidence type="ECO:0000256" key="4">
    <source>
        <dbReference type="SAM" id="MobiDB-lite"/>
    </source>
</evidence>
<keyword evidence="3" id="KW-0648">Protein biosynthesis</keyword>
<feature type="region of interest" description="Disordered" evidence="4">
    <location>
        <begin position="439"/>
        <end position="566"/>
    </location>
</feature>
<dbReference type="PANTHER" id="PTHR10938:SF4">
    <property type="entry name" value="TRANSLATION INITIATION FACTOR IF3-1, MITOCHONDRIAL"/>
    <property type="match status" value="1"/>
</dbReference>
<dbReference type="InterPro" id="IPR036787">
    <property type="entry name" value="T_IF-3_N_sf"/>
</dbReference>
<dbReference type="Gene3D" id="3.10.20.80">
    <property type="entry name" value="Translation initiation factor 3 (IF-3), N-terminal domain"/>
    <property type="match status" value="1"/>
</dbReference>
<feature type="compositionally biased region" description="Polar residues" evidence="4">
    <location>
        <begin position="356"/>
        <end position="365"/>
    </location>
</feature>
<dbReference type="GO" id="GO:0003743">
    <property type="term" value="F:translation initiation factor activity"/>
    <property type="evidence" value="ECO:0007669"/>
    <property type="project" value="UniProtKB-KW"/>
</dbReference>
<dbReference type="AlphaFoldDB" id="A0A2P2ISE9"/>
<dbReference type="GO" id="GO:0043022">
    <property type="term" value="F:ribosome binding"/>
    <property type="evidence" value="ECO:0007669"/>
    <property type="project" value="TreeGrafter"/>
</dbReference>
<feature type="compositionally biased region" description="Polar residues" evidence="4">
    <location>
        <begin position="333"/>
        <end position="343"/>
    </location>
</feature>
<reference evidence="6" key="1">
    <citation type="submission" date="2018-02" db="EMBL/GenBank/DDBJ databases">
        <title>Rhizophora mucronata_Transcriptome.</title>
        <authorList>
            <person name="Meera S.P."/>
            <person name="Sreeshan A."/>
            <person name="Augustine A."/>
        </authorList>
    </citation>
    <scope>NUCLEOTIDE SEQUENCE</scope>
    <source>
        <tissue evidence="6">Leaf</tissue>
    </source>
</reference>
<evidence type="ECO:0000313" key="6">
    <source>
        <dbReference type="EMBL" id="MBW84151.1"/>
    </source>
</evidence>
<dbReference type="NCBIfam" id="TIGR00168">
    <property type="entry name" value="infC"/>
    <property type="match status" value="1"/>
</dbReference>
<dbReference type="InterPro" id="IPR036788">
    <property type="entry name" value="T_IF-3_C_sf"/>
</dbReference>
<organism evidence="6">
    <name type="scientific">Rhizophora mucronata</name>
    <name type="common">Asiatic mangrove</name>
    <dbReference type="NCBI Taxonomy" id="61149"/>
    <lineage>
        <taxon>Eukaryota</taxon>
        <taxon>Viridiplantae</taxon>
        <taxon>Streptophyta</taxon>
        <taxon>Embryophyta</taxon>
        <taxon>Tracheophyta</taxon>
        <taxon>Spermatophyta</taxon>
        <taxon>Magnoliopsida</taxon>
        <taxon>eudicotyledons</taxon>
        <taxon>Gunneridae</taxon>
        <taxon>Pentapetalae</taxon>
        <taxon>rosids</taxon>
        <taxon>fabids</taxon>
        <taxon>Malpighiales</taxon>
        <taxon>Rhizophoraceae</taxon>
        <taxon>Rhizophora</taxon>
    </lineage>
</organism>
<feature type="region of interest" description="Disordered" evidence="4">
    <location>
        <begin position="333"/>
        <end position="391"/>
    </location>
</feature>
<dbReference type="InterPro" id="IPR001288">
    <property type="entry name" value="Translation_initiation_fac_3"/>
</dbReference>
<name>A0A2P2ISE9_RHIMU</name>
<dbReference type="FunFam" id="3.30.110.10:FF:000005">
    <property type="entry name" value="Translation initiation factor 3 (IF-3) family protein"/>
    <property type="match status" value="1"/>
</dbReference>
<dbReference type="PANTHER" id="PTHR10938">
    <property type="entry name" value="TRANSLATION INITIATION FACTOR IF-3"/>
    <property type="match status" value="1"/>
</dbReference>
<dbReference type="EMBL" id="GGEC01003668">
    <property type="protein sequence ID" value="MBW84151.1"/>
    <property type="molecule type" value="Transcribed_RNA"/>
</dbReference>
<sequence length="566" mass="62509">MALWHGINRFKLKLLLSTQFKRCNSQIPYASSSLIYTSKSSRSCLLDPLWIEHDRPAPFSRNVRRFAAPVQAKAKWEEKSTSGPRLNDDITGQIVRLVSDEGHGVVSLHEALERARKLNLDLVEVQRNADPPVCRIMDYYGEKYTKESKEKERAKSKSQASLRKGDCKEVRFLAKTEQKDLQIKADAIKRLLERGYRVKCMAMAPTKQKDDGKEDLGALLSRLTPLIEDVTVVESGPRVEKKQAYVIVRHVKFGPPKKGKAKSLKDVQNATTVLESGEETTEIDEDNKASWSVADSTEEFDNMLHFNDDVNDPGEKPVEAMKKMSEATSTLTNFSVPNFSHPLSSHDFKREDRVPSSPQGPSLGTENRYKRSESRNDFPQTSRDNRGPDMSRTFRIQPQVANQIRQPQPGVNVPPSMGQGTQVGSRSSAFGNFHFANQSRQAQPDMKVPPPVGQGKQVGANSSPRGGFKLPPNQMPKQEPSPPAAPGKMAHGYGIFSSATANAPRKQGMAEDVNSRNTEGNHCSSARNSNAGGFGSNPNFPGSESGGTGRWGIFSRDGPYGPSNSN</sequence>
<dbReference type="SUPFAM" id="SSF55200">
    <property type="entry name" value="Translation initiation factor IF3, C-terminal domain"/>
    <property type="match status" value="1"/>
</dbReference>
<proteinExistence type="inferred from homology"/>